<feature type="transmembrane region" description="Helical" evidence="1">
    <location>
        <begin position="318"/>
        <end position="336"/>
    </location>
</feature>
<proteinExistence type="predicted"/>
<keyword evidence="1" id="KW-0472">Membrane</keyword>
<accession>A0A9X3S907</accession>
<feature type="transmembrane region" description="Helical" evidence="1">
    <location>
        <begin position="348"/>
        <end position="366"/>
    </location>
</feature>
<dbReference type="EMBL" id="JAPDOD010000035">
    <property type="protein sequence ID" value="MDA0164533.1"/>
    <property type="molecule type" value="Genomic_DNA"/>
</dbReference>
<keyword evidence="3" id="KW-1185">Reference proteome</keyword>
<sequence length="465" mass="49269">MRLAGLWILLVAVYAATLGIPAQPGMDYAGAEPHHLLAAESIVSDRDVDLTDEYAERAYASWYPHELKTDGQVVAGRLMEPHGVGFALLIAPAYAIGGPRAVQGEMLALLAFAFVLAALLARRLVPEPYATVGVGLVALSPPALAASTTVTPGVPAAVLLSGAALCALAVRERPRLRYVFGGALLLAGLPWLGWTFVAPGVVVAWALVVWTLRERRRMAALVAGEALAASLVFYATINDRFYGGLTPRSAGLTGPPEFPVGYVERLPRLAGLWLDRDAGLLRWAPLLALVFYAAWLLYRSRRDQLARVAPARREAEACAGLLLSLAGAQLAVSALLSTGGLRGESFPGVSAVAALPALAALTAWGLRHVPRPVAGALGLFTLGASTWLVLALRGDHLKGWLEVHTSAPWGPPVNIFPNFTGAAYWPATLCALLVAGVAFLWWSERRAAGEWRKAAAASRTSKAMH</sequence>
<feature type="transmembrane region" description="Helical" evidence="1">
    <location>
        <begin position="106"/>
        <end position="122"/>
    </location>
</feature>
<gene>
    <name evidence="2" type="ORF">OM076_29965</name>
</gene>
<dbReference type="Proteomes" id="UP001149140">
    <property type="component" value="Unassembled WGS sequence"/>
</dbReference>
<protein>
    <submittedName>
        <fullName evidence="2">Uncharacterized protein</fullName>
    </submittedName>
</protein>
<feature type="transmembrane region" description="Helical" evidence="1">
    <location>
        <begin position="191"/>
        <end position="212"/>
    </location>
</feature>
<dbReference type="AlphaFoldDB" id="A0A9X3S907"/>
<evidence type="ECO:0000313" key="3">
    <source>
        <dbReference type="Proteomes" id="UP001149140"/>
    </source>
</evidence>
<comment type="caution">
    <text evidence="2">The sequence shown here is derived from an EMBL/GenBank/DDBJ whole genome shotgun (WGS) entry which is preliminary data.</text>
</comment>
<feature type="transmembrane region" description="Helical" evidence="1">
    <location>
        <begin position="422"/>
        <end position="442"/>
    </location>
</feature>
<evidence type="ECO:0000313" key="2">
    <source>
        <dbReference type="EMBL" id="MDA0164533.1"/>
    </source>
</evidence>
<dbReference type="RefSeq" id="WP_270043788.1">
    <property type="nucleotide sequence ID" value="NZ_JAPDOD010000035.1"/>
</dbReference>
<feature type="transmembrane region" description="Helical" evidence="1">
    <location>
        <begin position="219"/>
        <end position="237"/>
    </location>
</feature>
<keyword evidence="1" id="KW-1133">Transmembrane helix</keyword>
<keyword evidence="1" id="KW-0812">Transmembrane</keyword>
<reference evidence="2" key="1">
    <citation type="submission" date="2022-10" db="EMBL/GenBank/DDBJ databases">
        <title>The WGS of Solirubrobacter ginsenosidimutans DSM 21036.</title>
        <authorList>
            <person name="Jiang Z."/>
        </authorList>
    </citation>
    <scope>NUCLEOTIDE SEQUENCE</scope>
    <source>
        <strain evidence="2">DSM 21036</strain>
    </source>
</reference>
<feature type="transmembrane region" description="Helical" evidence="1">
    <location>
        <begin position="373"/>
        <end position="392"/>
    </location>
</feature>
<name>A0A9X3S907_9ACTN</name>
<feature type="transmembrane region" description="Helical" evidence="1">
    <location>
        <begin position="128"/>
        <end position="146"/>
    </location>
</feature>
<organism evidence="2 3">
    <name type="scientific">Solirubrobacter ginsenosidimutans</name>
    <dbReference type="NCBI Taxonomy" id="490573"/>
    <lineage>
        <taxon>Bacteria</taxon>
        <taxon>Bacillati</taxon>
        <taxon>Actinomycetota</taxon>
        <taxon>Thermoleophilia</taxon>
        <taxon>Solirubrobacterales</taxon>
        <taxon>Solirubrobacteraceae</taxon>
        <taxon>Solirubrobacter</taxon>
    </lineage>
</organism>
<evidence type="ECO:0000256" key="1">
    <source>
        <dbReference type="SAM" id="Phobius"/>
    </source>
</evidence>
<feature type="transmembrane region" description="Helical" evidence="1">
    <location>
        <begin position="280"/>
        <end position="298"/>
    </location>
</feature>